<dbReference type="EMBL" id="PEOG01000047">
    <property type="protein sequence ID" value="PIM52034.1"/>
    <property type="molecule type" value="Genomic_DNA"/>
</dbReference>
<dbReference type="SUPFAM" id="SSF55073">
    <property type="entry name" value="Nucleotide cyclase"/>
    <property type="match status" value="1"/>
</dbReference>
<evidence type="ECO:0000313" key="6">
    <source>
        <dbReference type="Proteomes" id="UP000231501"/>
    </source>
</evidence>
<evidence type="ECO:0000313" key="5">
    <source>
        <dbReference type="EMBL" id="PIM52034.1"/>
    </source>
</evidence>
<dbReference type="InterPro" id="IPR043128">
    <property type="entry name" value="Rev_trsase/Diguanyl_cyclase"/>
</dbReference>
<accession>A0A2G9C8R7</accession>
<dbReference type="Pfam" id="PF07495">
    <property type="entry name" value="Y_Y_Y"/>
    <property type="match status" value="1"/>
</dbReference>
<protein>
    <recommendedName>
        <fullName evidence="1">diguanylate cyclase</fullName>
        <ecNumber evidence="1">2.7.7.65</ecNumber>
    </recommendedName>
</protein>
<dbReference type="InterPro" id="IPR015943">
    <property type="entry name" value="WD40/YVTN_repeat-like_dom_sf"/>
</dbReference>
<keyword evidence="3" id="KW-0732">Signal</keyword>
<gene>
    <name evidence="5" type="ORF">CS062_16775</name>
</gene>
<dbReference type="SMART" id="SM00267">
    <property type="entry name" value="GGDEF"/>
    <property type="match status" value="1"/>
</dbReference>
<comment type="caution">
    <text evidence="5">The sequence shown here is derived from an EMBL/GenBank/DDBJ whole genome shotgun (WGS) entry which is preliminary data.</text>
</comment>
<evidence type="ECO:0000256" key="3">
    <source>
        <dbReference type="SAM" id="SignalP"/>
    </source>
</evidence>
<dbReference type="Pfam" id="PF07494">
    <property type="entry name" value="Reg_prop"/>
    <property type="match status" value="4"/>
</dbReference>
<dbReference type="Pfam" id="PF00990">
    <property type="entry name" value="GGDEF"/>
    <property type="match status" value="1"/>
</dbReference>
<feature type="chain" id="PRO_5013641248" description="diguanylate cyclase" evidence="3">
    <location>
        <begin position="29"/>
        <end position="1132"/>
    </location>
</feature>
<dbReference type="PANTHER" id="PTHR45138:SF9">
    <property type="entry name" value="DIGUANYLATE CYCLASE DGCM-RELATED"/>
    <property type="match status" value="1"/>
</dbReference>
<dbReference type="Gene3D" id="2.60.40.10">
    <property type="entry name" value="Immunoglobulins"/>
    <property type="match status" value="1"/>
</dbReference>
<organism evidence="5 6">
    <name type="scientific">Roseateles chitinivorans</name>
    <dbReference type="NCBI Taxonomy" id="2917965"/>
    <lineage>
        <taxon>Bacteria</taxon>
        <taxon>Pseudomonadati</taxon>
        <taxon>Pseudomonadota</taxon>
        <taxon>Betaproteobacteria</taxon>
        <taxon>Burkholderiales</taxon>
        <taxon>Sphaerotilaceae</taxon>
        <taxon>Roseateles</taxon>
    </lineage>
</organism>
<dbReference type="InterPro" id="IPR011110">
    <property type="entry name" value="Reg_prop"/>
</dbReference>
<dbReference type="Gene3D" id="2.130.10.10">
    <property type="entry name" value="YVTN repeat-like/Quinoprotein amine dehydrogenase"/>
    <property type="match status" value="3"/>
</dbReference>
<evidence type="ECO:0000256" key="2">
    <source>
        <dbReference type="ARBA" id="ARBA00034247"/>
    </source>
</evidence>
<dbReference type="GO" id="GO:0005886">
    <property type="term" value="C:plasma membrane"/>
    <property type="evidence" value="ECO:0007669"/>
    <property type="project" value="TreeGrafter"/>
</dbReference>
<dbReference type="Gene3D" id="3.30.70.270">
    <property type="match status" value="1"/>
</dbReference>
<dbReference type="InterPro" id="IPR050469">
    <property type="entry name" value="Diguanylate_Cyclase"/>
</dbReference>
<dbReference type="PANTHER" id="PTHR45138">
    <property type="entry name" value="REGULATORY COMPONENTS OF SENSORY TRANSDUCTION SYSTEM"/>
    <property type="match status" value="1"/>
</dbReference>
<dbReference type="PROSITE" id="PS50887">
    <property type="entry name" value="GGDEF"/>
    <property type="match status" value="1"/>
</dbReference>
<dbReference type="RefSeq" id="WP_099862752.1">
    <property type="nucleotide sequence ID" value="NZ_PEOG01000047.1"/>
</dbReference>
<feature type="domain" description="GGDEF" evidence="4">
    <location>
        <begin position="916"/>
        <end position="1055"/>
    </location>
</feature>
<feature type="signal peptide" evidence="3">
    <location>
        <begin position="1"/>
        <end position="28"/>
    </location>
</feature>
<dbReference type="SUPFAM" id="SSF63829">
    <property type="entry name" value="Calcium-dependent phosphotriesterase"/>
    <property type="match status" value="2"/>
</dbReference>
<dbReference type="EC" id="2.7.7.65" evidence="1"/>
<proteinExistence type="predicted"/>
<dbReference type="GO" id="GO:1902201">
    <property type="term" value="P:negative regulation of bacterial-type flagellum-dependent cell motility"/>
    <property type="evidence" value="ECO:0007669"/>
    <property type="project" value="TreeGrafter"/>
</dbReference>
<dbReference type="InterPro" id="IPR013783">
    <property type="entry name" value="Ig-like_fold"/>
</dbReference>
<evidence type="ECO:0000256" key="1">
    <source>
        <dbReference type="ARBA" id="ARBA00012528"/>
    </source>
</evidence>
<comment type="catalytic activity">
    <reaction evidence="2">
        <text>2 GTP = 3',3'-c-di-GMP + 2 diphosphate</text>
        <dbReference type="Rhea" id="RHEA:24898"/>
        <dbReference type="ChEBI" id="CHEBI:33019"/>
        <dbReference type="ChEBI" id="CHEBI:37565"/>
        <dbReference type="ChEBI" id="CHEBI:58805"/>
        <dbReference type="EC" id="2.7.7.65"/>
    </reaction>
</comment>
<sequence length="1132" mass="123071">MLRRRAFPLLPSLCAAVALVLAVATGNAVTPRDEARPERAAPAAVPLLAEPRFETVGIDAPVPLNVISALAQDRAGFLWIGTGAGLVRFDGYNFRQPGAPLENGVRSARSLGFIRCLLVARDGRLWIGTEADGLAAYDPQTEKLSLFRSEARPQPRGAVSAGTIRALAEDRDGRLWIGTIGHGLDRYDPAEGRFQHFRHQARQAGSLPDDRVQALAIDREGSLWVGTWQGLARKRAGADVFEPVFSMPGRPGLAGKIVLSLFEAPDGRLWAGTQQGDLALIDPKTGEGRMLERAEDAGNGSVNSFVAVDERHVWLGRNGGLELRAVAGGALLRVMKHDPLNRGSLGGNEVRALMRDRAGWIWTGGYGGGLQRHNPANTSTWVRGRDPGKLPQLIDPSTRAMVQLDTGEIWLGSNESGVTVLDEQLRSIATLRPAPGQRGGLAGGRISSLVQMKDGSIWLGSDGGLHQYTRDRQLLRVIQAGTGRARRLLAGRDGTLWIGTQDGLYRLPPDAGPQAAPERLRQDGGQPLTGDVNALSETADGGLWVGTEKGLYRFEPGGKELVAVRARPGRDLSHHSIVGLLVDSRQRLWVDTASGLHLLARWEGREAEFERISEKHGVIGRAFGANLLEDGEGRIWTQSFVYDPARDSYYELTNADGVDIGTGWFRAYLKTRDGRLLYGGSKGVLVVTPERFEAWTYQPALVATELRVDGQRLGAGRLPQEGLTLNASNRSFSVEFAALDFSEPERNRYAYQLEGFDPEWISTGADLRVAVYTNLDPGRYRLRVRGTNRNGVWSPLELSIPVRVLPDWWQTWWARTLGGATLIALVYTLVALRTSYLRRSQLALEIKVKARTAELERLSADLQAKSVALEESSLSDPLTGLRNRRFLTQHIEGDVALAVRRHEQARDDGYAPPDDGDLIFFLLDLDLFKALNDRLGHAAGDAVLQQMRSRLTAVFREADYLVRWGGEEFLIVARGTSRRHAAELAERARLQVCSAPFDLGEGRQVDVTCSVGFAVFPLSPALPRALDWAATVALADEALYAVKRAGRNGWEGVTGVAAVTGASHDAHEARPAPGAEGAEYVEAAEDAEGALRQRSRGSMADWLASGVLRIVRSSPPADAGAAASRPIDAGKS</sequence>
<dbReference type="InterPro" id="IPR029787">
    <property type="entry name" value="Nucleotide_cyclase"/>
</dbReference>
<keyword evidence="6" id="KW-1185">Reference proteome</keyword>
<dbReference type="InterPro" id="IPR000160">
    <property type="entry name" value="GGDEF_dom"/>
</dbReference>
<name>A0A2G9C8R7_9BURK</name>
<evidence type="ECO:0000259" key="4">
    <source>
        <dbReference type="PROSITE" id="PS50887"/>
    </source>
</evidence>
<dbReference type="InterPro" id="IPR011123">
    <property type="entry name" value="Y_Y_Y"/>
</dbReference>
<dbReference type="OrthoDB" id="5477914at2"/>
<dbReference type="CDD" id="cd01949">
    <property type="entry name" value="GGDEF"/>
    <property type="match status" value="1"/>
</dbReference>
<dbReference type="AlphaFoldDB" id="A0A2G9C8R7"/>
<dbReference type="Proteomes" id="UP000231501">
    <property type="component" value="Unassembled WGS sequence"/>
</dbReference>
<dbReference type="GO" id="GO:0043709">
    <property type="term" value="P:cell adhesion involved in single-species biofilm formation"/>
    <property type="evidence" value="ECO:0007669"/>
    <property type="project" value="TreeGrafter"/>
</dbReference>
<dbReference type="GO" id="GO:0052621">
    <property type="term" value="F:diguanylate cyclase activity"/>
    <property type="evidence" value="ECO:0007669"/>
    <property type="project" value="UniProtKB-EC"/>
</dbReference>
<dbReference type="NCBIfam" id="TIGR00254">
    <property type="entry name" value="GGDEF"/>
    <property type="match status" value="1"/>
</dbReference>
<reference evidence="5 6" key="1">
    <citation type="submission" date="2017-11" db="EMBL/GenBank/DDBJ databases">
        <title>Draft genome sequence of Mitsuaria sp. HWN-4.</title>
        <authorList>
            <person name="Gundlapally S.R."/>
        </authorList>
    </citation>
    <scope>NUCLEOTIDE SEQUENCE [LARGE SCALE GENOMIC DNA]</scope>
    <source>
        <strain evidence="5 6">HWN-4</strain>
    </source>
</reference>